<evidence type="ECO:0008006" key="5">
    <source>
        <dbReference type="Google" id="ProtNLM"/>
    </source>
</evidence>
<gene>
    <name evidence="3" type="ORF">CIAN88_10920</name>
</gene>
<reference evidence="3 4" key="1">
    <citation type="submission" date="2014-08" db="EMBL/GenBank/DDBJ databases">
        <title>Clostridium innocuum, an unnegligible vancomycin-resistant pathogen causing extra-intestinal infections.</title>
        <authorList>
            <person name="Feng Y."/>
            <person name="Chiu C.-H."/>
        </authorList>
    </citation>
    <scope>NUCLEOTIDE SEQUENCE [LARGE SCALE GENOMIC DNA]</scope>
    <source>
        <strain evidence="3 4">AN88</strain>
    </source>
</reference>
<accession>A0A099I871</accession>
<proteinExistence type="predicted"/>
<dbReference type="Gene3D" id="2.40.10.170">
    <property type="match status" value="1"/>
</dbReference>
<dbReference type="Gene3D" id="2.102.30.10">
    <property type="entry name" value="tm1086 (SG structure) domain"/>
    <property type="match status" value="1"/>
</dbReference>
<dbReference type="Pfam" id="PF14505">
    <property type="entry name" value="DUF4438"/>
    <property type="match status" value="1"/>
</dbReference>
<dbReference type="Proteomes" id="UP000030008">
    <property type="component" value="Unassembled WGS sequence"/>
</dbReference>
<name>A0A099I871_CLOIN</name>
<dbReference type="RefSeq" id="WP_044905442.1">
    <property type="nucleotide sequence ID" value="NZ_JQIF01000046.1"/>
</dbReference>
<dbReference type="AlphaFoldDB" id="A0A099I871"/>
<comment type="caution">
    <text evidence="3">The sequence shown here is derived from an EMBL/GenBank/DDBJ whole genome shotgun (WGS) entry which is preliminary data.</text>
</comment>
<evidence type="ECO:0000259" key="2">
    <source>
        <dbReference type="Pfam" id="PF20999"/>
    </source>
</evidence>
<dbReference type="InterPro" id="IPR044910">
    <property type="entry name" value="TM_1086_SG_dom"/>
</dbReference>
<dbReference type="InterPro" id="IPR029433">
    <property type="entry name" value="DUF4438_N"/>
</dbReference>
<sequence>MQTNKASLPVMSVQGKVDHPIMSGNGYRVGYDGYGRIPMATGGIIYNYKIGDSCMGIAGDHIEPGVSLKNPVEKENNALQAFACIGNRAKVISGDAKGKEGYVTGKHGGIDHVMVYFDEETLELMTTEDKVLIKACGQGLKLIDHEEIQLMNIDPTLFEGLGIVEEEQGIKIPVVTCVPAYLMGSGLGSATTMLGDYDIMTQDAQANKEFGINELRFGDLVMIQDHDNHNGPHYRRGAVSVGIVVHADSYTSGHGPGLAVIMSSRCGSIEPILDPNANIANYLHIK</sequence>
<evidence type="ECO:0000313" key="4">
    <source>
        <dbReference type="Proteomes" id="UP000030008"/>
    </source>
</evidence>
<dbReference type="Gene3D" id="4.10.1180.10">
    <property type="entry name" value="tm1086 domain"/>
    <property type="match status" value="1"/>
</dbReference>
<feature type="domain" description="DUF4438" evidence="2">
    <location>
        <begin position="162"/>
        <end position="283"/>
    </location>
</feature>
<evidence type="ECO:0000313" key="3">
    <source>
        <dbReference type="EMBL" id="KGJ53123.1"/>
    </source>
</evidence>
<dbReference type="EMBL" id="JQIF01000046">
    <property type="protein sequence ID" value="KGJ53123.1"/>
    <property type="molecule type" value="Genomic_DNA"/>
</dbReference>
<dbReference type="InterPro" id="IPR048399">
    <property type="entry name" value="DUF4438_C"/>
</dbReference>
<feature type="domain" description="DUF4438" evidence="1">
    <location>
        <begin position="27"/>
        <end position="159"/>
    </location>
</feature>
<organism evidence="3 4">
    <name type="scientific">Clostridium innocuum</name>
    <dbReference type="NCBI Taxonomy" id="1522"/>
    <lineage>
        <taxon>Bacteria</taxon>
        <taxon>Bacillati</taxon>
        <taxon>Bacillota</taxon>
        <taxon>Clostridia</taxon>
        <taxon>Eubacteriales</taxon>
        <taxon>Clostridiaceae</taxon>
        <taxon>Clostridium</taxon>
    </lineage>
</organism>
<dbReference type="Pfam" id="PF20999">
    <property type="entry name" value="DUF4438_C"/>
    <property type="match status" value="1"/>
</dbReference>
<dbReference type="InterPro" id="IPR044909">
    <property type="entry name" value="TM_1086_sf"/>
</dbReference>
<protein>
    <recommendedName>
        <fullName evidence="5">DUF4438 domain-containing protein</fullName>
    </recommendedName>
</protein>
<evidence type="ECO:0000259" key="1">
    <source>
        <dbReference type="Pfam" id="PF14505"/>
    </source>
</evidence>